<comment type="caution">
    <text evidence="2">The sequence shown here is derived from an EMBL/GenBank/DDBJ whole genome shotgun (WGS) entry which is preliminary data.</text>
</comment>
<dbReference type="EMBL" id="SJPX01000002">
    <property type="protein sequence ID" value="TWU55330.1"/>
    <property type="molecule type" value="Genomic_DNA"/>
</dbReference>
<keyword evidence="3" id="KW-1185">Reference proteome</keyword>
<evidence type="ECO:0000313" key="3">
    <source>
        <dbReference type="Proteomes" id="UP000317977"/>
    </source>
</evidence>
<accession>A0A5C6F475</accession>
<feature type="chain" id="PRO_5022806965" description="Secreted protein" evidence="1">
    <location>
        <begin position="21"/>
        <end position="62"/>
    </location>
</feature>
<dbReference type="RefSeq" id="WP_146533539.1">
    <property type="nucleotide sequence ID" value="NZ_SJPX01000002.1"/>
</dbReference>
<evidence type="ECO:0000313" key="2">
    <source>
        <dbReference type="EMBL" id="TWU55330.1"/>
    </source>
</evidence>
<reference evidence="2 3" key="1">
    <citation type="submission" date="2019-02" db="EMBL/GenBank/DDBJ databases">
        <title>Deep-cultivation of Planctomycetes and their phenomic and genomic characterization uncovers novel biology.</title>
        <authorList>
            <person name="Wiegand S."/>
            <person name="Jogler M."/>
            <person name="Boedeker C."/>
            <person name="Pinto D."/>
            <person name="Vollmers J."/>
            <person name="Rivas-Marin E."/>
            <person name="Kohn T."/>
            <person name="Peeters S.H."/>
            <person name="Heuer A."/>
            <person name="Rast P."/>
            <person name="Oberbeckmann S."/>
            <person name="Bunk B."/>
            <person name="Jeske O."/>
            <person name="Meyerdierks A."/>
            <person name="Storesund J.E."/>
            <person name="Kallscheuer N."/>
            <person name="Luecker S."/>
            <person name="Lage O.M."/>
            <person name="Pohl T."/>
            <person name="Merkel B.J."/>
            <person name="Hornburger P."/>
            <person name="Mueller R.-W."/>
            <person name="Bruemmer F."/>
            <person name="Labrenz M."/>
            <person name="Spormann A.M."/>
            <person name="Op Den Camp H."/>
            <person name="Overmann J."/>
            <person name="Amann R."/>
            <person name="Jetten M.S.M."/>
            <person name="Mascher T."/>
            <person name="Medema M.H."/>
            <person name="Devos D.P."/>
            <person name="Kaster A.-K."/>
            <person name="Ovreas L."/>
            <person name="Rohde M."/>
            <person name="Galperin M.Y."/>
            <person name="Jogler C."/>
        </authorList>
    </citation>
    <scope>NUCLEOTIDE SEQUENCE [LARGE SCALE GENOMIC DNA]</scope>
    <source>
        <strain evidence="2 3">Poly59</strain>
    </source>
</reference>
<protein>
    <recommendedName>
        <fullName evidence="4">Secreted protein</fullName>
    </recommendedName>
</protein>
<feature type="signal peptide" evidence="1">
    <location>
        <begin position="1"/>
        <end position="20"/>
    </location>
</feature>
<organism evidence="2 3">
    <name type="scientific">Rubripirellula reticaptiva</name>
    <dbReference type="NCBI Taxonomy" id="2528013"/>
    <lineage>
        <taxon>Bacteria</taxon>
        <taxon>Pseudomonadati</taxon>
        <taxon>Planctomycetota</taxon>
        <taxon>Planctomycetia</taxon>
        <taxon>Pirellulales</taxon>
        <taxon>Pirellulaceae</taxon>
        <taxon>Rubripirellula</taxon>
    </lineage>
</organism>
<sequence precursor="true">MILKSFQLLMLFGTFGLAVGCGNGGGGIVEQTPISAADAEAQQKAYEAEMNADSTSTAKGLK</sequence>
<dbReference type="AlphaFoldDB" id="A0A5C6F475"/>
<evidence type="ECO:0000256" key="1">
    <source>
        <dbReference type="SAM" id="SignalP"/>
    </source>
</evidence>
<gene>
    <name evidence="2" type="ORF">Poly59_16270</name>
</gene>
<name>A0A5C6F475_9BACT</name>
<proteinExistence type="predicted"/>
<dbReference type="Proteomes" id="UP000317977">
    <property type="component" value="Unassembled WGS sequence"/>
</dbReference>
<dbReference type="PROSITE" id="PS51257">
    <property type="entry name" value="PROKAR_LIPOPROTEIN"/>
    <property type="match status" value="1"/>
</dbReference>
<keyword evidence="1" id="KW-0732">Signal</keyword>
<evidence type="ECO:0008006" key="4">
    <source>
        <dbReference type="Google" id="ProtNLM"/>
    </source>
</evidence>